<feature type="transmembrane region" description="Helical" evidence="8">
    <location>
        <begin position="591"/>
        <end position="614"/>
    </location>
</feature>
<feature type="transmembrane region" description="Helical" evidence="8">
    <location>
        <begin position="620"/>
        <end position="639"/>
    </location>
</feature>
<keyword evidence="5 8" id="KW-1133">Transmembrane helix</keyword>
<organism evidence="10 11">
    <name type="scientific">Drosophila willistoni</name>
    <name type="common">Fruit fly</name>
    <dbReference type="NCBI Taxonomy" id="7260"/>
    <lineage>
        <taxon>Eukaryota</taxon>
        <taxon>Metazoa</taxon>
        <taxon>Ecdysozoa</taxon>
        <taxon>Arthropoda</taxon>
        <taxon>Hexapoda</taxon>
        <taxon>Insecta</taxon>
        <taxon>Pterygota</taxon>
        <taxon>Neoptera</taxon>
        <taxon>Endopterygota</taxon>
        <taxon>Diptera</taxon>
        <taxon>Brachycera</taxon>
        <taxon>Muscomorpha</taxon>
        <taxon>Ephydroidea</taxon>
        <taxon>Drosophilidae</taxon>
        <taxon>Drosophila</taxon>
        <taxon>Sophophora</taxon>
    </lineage>
</organism>
<keyword evidence="4 8" id="KW-0812">Transmembrane</keyword>
<dbReference type="AlphaFoldDB" id="B4N1G5"/>
<evidence type="ECO:0000256" key="6">
    <source>
        <dbReference type="ARBA" id="ARBA00023136"/>
    </source>
</evidence>
<dbReference type="PROSITE" id="PS00217">
    <property type="entry name" value="SUGAR_TRANSPORT_2"/>
    <property type="match status" value="1"/>
</dbReference>
<keyword evidence="11" id="KW-1185">Reference proteome</keyword>
<proteinExistence type="inferred from homology"/>
<dbReference type="InterPro" id="IPR036259">
    <property type="entry name" value="MFS_trans_sf"/>
</dbReference>
<dbReference type="InterPro" id="IPR005829">
    <property type="entry name" value="Sugar_transporter_CS"/>
</dbReference>
<keyword evidence="3" id="KW-0813">Transport</keyword>
<comment type="similarity">
    <text evidence="2">Belongs to the major facilitator superfamily.</text>
</comment>
<feature type="region of interest" description="Disordered" evidence="7">
    <location>
        <begin position="1"/>
        <end position="72"/>
    </location>
</feature>
<feature type="compositionally biased region" description="Basic and acidic residues" evidence="7">
    <location>
        <begin position="1"/>
        <end position="11"/>
    </location>
</feature>
<feature type="transmembrane region" description="Helical" evidence="8">
    <location>
        <begin position="233"/>
        <end position="250"/>
    </location>
</feature>
<evidence type="ECO:0000256" key="2">
    <source>
        <dbReference type="ARBA" id="ARBA00008335"/>
    </source>
</evidence>
<reference evidence="10 11" key="1">
    <citation type="journal article" date="2007" name="Nature">
        <title>Evolution of genes and genomes on the Drosophila phylogeny.</title>
        <authorList>
            <consortium name="Drosophila 12 Genomes Consortium"/>
            <person name="Clark A.G."/>
            <person name="Eisen M.B."/>
            <person name="Smith D.R."/>
            <person name="Bergman C.M."/>
            <person name="Oliver B."/>
            <person name="Markow T.A."/>
            <person name="Kaufman T.C."/>
            <person name="Kellis M."/>
            <person name="Gelbart W."/>
            <person name="Iyer V.N."/>
            <person name="Pollard D.A."/>
            <person name="Sackton T.B."/>
            <person name="Larracuente A.M."/>
            <person name="Singh N.D."/>
            <person name="Abad J.P."/>
            <person name="Abt D.N."/>
            <person name="Adryan B."/>
            <person name="Aguade M."/>
            <person name="Akashi H."/>
            <person name="Anderson W.W."/>
            <person name="Aquadro C.F."/>
            <person name="Ardell D.H."/>
            <person name="Arguello R."/>
            <person name="Artieri C.G."/>
            <person name="Barbash D.A."/>
            <person name="Barker D."/>
            <person name="Barsanti P."/>
            <person name="Batterham P."/>
            <person name="Batzoglou S."/>
            <person name="Begun D."/>
            <person name="Bhutkar A."/>
            <person name="Blanco E."/>
            <person name="Bosak S.A."/>
            <person name="Bradley R.K."/>
            <person name="Brand A.D."/>
            <person name="Brent M.R."/>
            <person name="Brooks A.N."/>
            <person name="Brown R.H."/>
            <person name="Butlin R.K."/>
            <person name="Caggese C."/>
            <person name="Calvi B.R."/>
            <person name="Bernardo de Carvalho A."/>
            <person name="Caspi A."/>
            <person name="Castrezana S."/>
            <person name="Celniker S.E."/>
            <person name="Chang J.L."/>
            <person name="Chapple C."/>
            <person name="Chatterji S."/>
            <person name="Chinwalla A."/>
            <person name="Civetta A."/>
            <person name="Clifton S.W."/>
            <person name="Comeron J.M."/>
            <person name="Costello J.C."/>
            <person name="Coyne J.A."/>
            <person name="Daub J."/>
            <person name="David R.G."/>
            <person name="Delcher A.L."/>
            <person name="Delehaunty K."/>
            <person name="Do C.B."/>
            <person name="Ebling H."/>
            <person name="Edwards K."/>
            <person name="Eickbush T."/>
            <person name="Evans J.D."/>
            <person name="Filipski A."/>
            <person name="Findeiss S."/>
            <person name="Freyhult E."/>
            <person name="Fulton L."/>
            <person name="Fulton R."/>
            <person name="Garcia A.C."/>
            <person name="Gardiner A."/>
            <person name="Garfield D.A."/>
            <person name="Garvin B.E."/>
            <person name="Gibson G."/>
            <person name="Gilbert D."/>
            <person name="Gnerre S."/>
            <person name="Godfrey J."/>
            <person name="Good R."/>
            <person name="Gotea V."/>
            <person name="Gravely B."/>
            <person name="Greenberg A.J."/>
            <person name="Griffiths-Jones S."/>
            <person name="Gross S."/>
            <person name="Guigo R."/>
            <person name="Gustafson E.A."/>
            <person name="Haerty W."/>
            <person name="Hahn M.W."/>
            <person name="Halligan D.L."/>
            <person name="Halpern A.L."/>
            <person name="Halter G.M."/>
            <person name="Han M.V."/>
            <person name="Heger A."/>
            <person name="Hillier L."/>
            <person name="Hinrichs A.S."/>
            <person name="Holmes I."/>
            <person name="Hoskins R.A."/>
            <person name="Hubisz M.J."/>
            <person name="Hultmark D."/>
            <person name="Huntley M.A."/>
            <person name="Jaffe D.B."/>
            <person name="Jagadeeshan S."/>
            <person name="Jeck W.R."/>
            <person name="Johnson J."/>
            <person name="Jones C.D."/>
            <person name="Jordan W.C."/>
            <person name="Karpen G.H."/>
            <person name="Kataoka E."/>
            <person name="Keightley P.D."/>
            <person name="Kheradpour P."/>
            <person name="Kirkness E.F."/>
            <person name="Koerich L.B."/>
            <person name="Kristiansen K."/>
            <person name="Kudrna D."/>
            <person name="Kulathinal R.J."/>
            <person name="Kumar S."/>
            <person name="Kwok R."/>
            <person name="Lander E."/>
            <person name="Langley C.H."/>
            <person name="Lapoint R."/>
            <person name="Lazzaro B.P."/>
            <person name="Lee S.J."/>
            <person name="Levesque L."/>
            <person name="Li R."/>
            <person name="Lin C.F."/>
            <person name="Lin M.F."/>
            <person name="Lindblad-Toh K."/>
            <person name="Llopart A."/>
            <person name="Long M."/>
            <person name="Low L."/>
            <person name="Lozovsky E."/>
            <person name="Lu J."/>
            <person name="Luo M."/>
            <person name="Machado C.A."/>
            <person name="Makalowski W."/>
            <person name="Marzo M."/>
            <person name="Matsuda M."/>
            <person name="Matzkin L."/>
            <person name="McAllister B."/>
            <person name="McBride C.S."/>
            <person name="McKernan B."/>
            <person name="McKernan K."/>
            <person name="Mendez-Lago M."/>
            <person name="Minx P."/>
            <person name="Mollenhauer M.U."/>
            <person name="Montooth K."/>
            <person name="Mount S.M."/>
            <person name="Mu X."/>
            <person name="Myers E."/>
            <person name="Negre B."/>
            <person name="Newfeld S."/>
            <person name="Nielsen R."/>
            <person name="Noor M.A."/>
            <person name="O'Grady P."/>
            <person name="Pachter L."/>
            <person name="Papaceit M."/>
            <person name="Parisi M.J."/>
            <person name="Parisi M."/>
            <person name="Parts L."/>
            <person name="Pedersen J.S."/>
            <person name="Pesole G."/>
            <person name="Phillippy A.M."/>
            <person name="Ponting C.P."/>
            <person name="Pop M."/>
            <person name="Porcelli D."/>
            <person name="Powell J.R."/>
            <person name="Prohaska S."/>
            <person name="Pruitt K."/>
            <person name="Puig M."/>
            <person name="Quesneville H."/>
            <person name="Ram K.R."/>
            <person name="Rand D."/>
            <person name="Rasmussen M.D."/>
            <person name="Reed L.K."/>
            <person name="Reenan R."/>
            <person name="Reily A."/>
            <person name="Remington K.A."/>
            <person name="Rieger T.T."/>
            <person name="Ritchie M.G."/>
            <person name="Robin C."/>
            <person name="Rogers Y.H."/>
            <person name="Rohde C."/>
            <person name="Rozas J."/>
            <person name="Rubenfield M.J."/>
            <person name="Ruiz A."/>
            <person name="Russo S."/>
            <person name="Salzberg S.L."/>
            <person name="Sanchez-Gracia A."/>
            <person name="Saranga D.J."/>
            <person name="Sato H."/>
            <person name="Schaeffer S.W."/>
            <person name="Schatz M.C."/>
            <person name="Schlenke T."/>
            <person name="Schwartz R."/>
            <person name="Segarra C."/>
            <person name="Singh R.S."/>
            <person name="Sirot L."/>
            <person name="Sirota M."/>
            <person name="Sisneros N.B."/>
            <person name="Smith C.D."/>
            <person name="Smith T.F."/>
            <person name="Spieth J."/>
            <person name="Stage D.E."/>
            <person name="Stark A."/>
            <person name="Stephan W."/>
            <person name="Strausberg R.L."/>
            <person name="Strempel S."/>
            <person name="Sturgill D."/>
            <person name="Sutton G."/>
            <person name="Sutton G.G."/>
            <person name="Tao W."/>
            <person name="Teichmann S."/>
            <person name="Tobari Y.N."/>
            <person name="Tomimura Y."/>
            <person name="Tsolas J.M."/>
            <person name="Valente V.L."/>
            <person name="Venter E."/>
            <person name="Venter J.C."/>
            <person name="Vicario S."/>
            <person name="Vieira F.G."/>
            <person name="Vilella A.J."/>
            <person name="Villasante A."/>
            <person name="Walenz B."/>
            <person name="Wang J."/>
            <person name="Wasserman M."/>
            <person name="Watts T."/>
            <person name="Wilson D."/>
            <person name="Wilson R.K."/>
            <person name="Wing R.A."/>
            <person name="Wolfner M.F."/>
            <person name="Wong A."/>
            <person name="Wong G.K."/>
            <person name="Wu C.I."/>
            <person name="Wu G."/>
            <person name="Yamamoto D."/>
            <person name="Yang H.P."/>
            <person name="Yang S.P."/>
            <person name="Yorke J.A."/>
            <person name="Yoshida K."/>
            <person name="Zdobnov E."/>
            <person name="Zhang P."/>
            <person name="Zhang Y."/>
            <person name="Zimin A.V."/>
            <person name="Baldwin J."/>
            <person name="Abdouelleil A."/>
            <person name="Abdulkadir J."/>
            <person name="Abebe A."/>
            <person name="Abera B."/>
            <person name="Abreu J."/>
            <person name="Acer S.C."/>
            <person name="Aftuck L."/>
            <person name="Alexander A."/>
            <person name="An P."/>
            <person name="Anderson E."/>
            <person name="Anderson S."/>
            <person name="Arachi H."/>
            <person name="Azer M."/>
            <person name="Bachantsang P."/>
            <person name="Barry A."/>
            <person name="Bayul T."/>
            <person name="Berlin A."/>
            <person name="Bessette D."/>
            <person name="Bloom T."/>
            <person name="Blye J."/>
            <person name="Boguslavskiy L."/>
            <person name="Bonnet C."/>
            <person name="Boukhgalter B."/>
            <person name="Bourzgui I."/>
            <person name="Brown A."/>
            <person name="Cahill P."/>
            <person name="Channer S."/>
            <person name="Cheshatsang Y."/>
            <person name="Chuda L."/>
            <person name="Citroen M."/>
            <person name="Collymore A."/>
            <person name="Cooke P."/>
            <person name="Costello M."/>
            <person name="D'Aco K."/>
            <person name="Daza R."/>
            <person name="De Haan G."/>
            <person name="DeGray S."/>
            <person name="DeMaso C."/>
            <person name="Dhargay N."/>
            <person name="Dooley K."/>
            <person name="Dooley E."/>
            <person name="Doricent M."/>
            <person name="Dorje P."/>
            <person name="Dorjee K."/>
            <person name="Dupes A."/>
            <person name="Elong R."/>
            <person name="Falk J."/>
            <person name="Farina A."/>
            <person name="Faro S."/>
            <person name="Ferguson D."/>
            <person name="Fisher S."/>
            <person name="Foley C.D."/>
            <person name="Franke A."/>
            <person name="Friedrich D."/>
            <person name="Gadbois L."/>
            <person name="Gearin G."/>
            <person name="Gearin C.R."/>
            <person name="Giannoukos G."/>
            <person name="Goode T."/>
            <person name="Graham J."/>
            <person name="Grandbois E."/>
            <person name="Grewal S."/>
            <person name="Gyaltsen K."/>
            <person name="Hafez N."/>
            <person name="Hagos B."/>
            <person name="Hall J."/>
            <person name="Henson C."/>
            <person name="Hollinger A."/>
            <person name="Honan T."/>
            <person name="Huard M.D."/>
            <person name="Hughes L."/>
            <person name="Hurhula B."/>
            <person name="Husby M.E."/>
            <person name="Kamat A."/>
            <person name="Kanga B."/>
            <person name="Kashin S."/>
            <person name="Khazanovich D."/>
            <person name="Kisner P."/>
            <person name="Lance K."/>
            <person name="Lara M."/>
            <person name="Lee W."/>
            <person name="Lennon N."/>
            <person name="Letendre F."/>
            <person name="LeVine R."/>
            <person name="Lipovsky A."/>
            <person name="Liu X."/>
            <person name="Liu J."/>
            <person name="Liu S."/>
            <person name="Lokyitsang T."/>
            <person name="Lokyitsang Y."/>
            <person name="Lubonja R."/>
            <person name="Lui A."/>
            <person name="MacDonald P."/>
            <person name="Magnisalis V."/>
            <person name="Maru K."/>
            <person name="Matthews C."/>
            <person name="McCusker W."/>
            <person name="McDonough S."/>
            <person name="Mehta T."/>
            <person name="Meldrim J."/>
            <person name="Meneus L."/>
            <person name="Mihai O."/>
            <person name="Mihalev A."/>
            <person name="Mihova T."/>
            <person name="Mittelman R."/>
            <person name="Mlenga V."/>
            <person name="Montmayeur A."/>
            <person name="Mulrain L."/>
            <person name="Navidi A."/>
            <person name="Naylor J."/>
            <person name="Negash T."/>
            <person name="Nguyen T."/>
            <person name="Nguyen N."/>
            <person name="Nicol R."/>
            <person name="Norbu C."/>
            <person name="Norbu N."/>
            <person name="Novod N."/>
            <person name="O'Neill B."/>
            <person name="Osman S."/>
            <person name="Markiewicz E."/>
            <person name="Oyono O.L."/>
            <person name="Patti C."/>
            <person name="Phunkhang P."/>
            <person name="Pierre F."/>
            <person name="Priest M."/>
            <person name="Raghuraman S."/>
            <person name="Rege F."/>
            <person name="Reyes R."/>
            <person name="Rise C."/>
            <person name="Rogov P."/>
            <person name="Ross K."/>
            <person name="Ryan E."/>
            <person name="Settipalli S."/>
            <person name="Shea T."/>
            <person name="Sherpa N."/>
            <person name="Shi L."/>
            <person name="Shih D."/>
            <person name="Sparrow T."/>
            <person name="Spaulding J."/>
            <person name="Stalker J."/>
            <person name="Stange-Thomann N."/>
            <person name="Stavropoulos S."/>
            <person name="Stone C."/>
            <person name="Strader C."/>
            <person name="Tesfaye S."/>
            <person name="Thomson T."/>
            <person name="Thoulutsang Y."/>
            <person name="Thoulutsang D."/>
            <person name="Topham K."/>
            <person name="Topping I."/>
            <person name="Tsamla T."/>
            <person name="Vassiliev H."/>
            <person name="Vo A."/>
            <person name="Wangchuk T."/>
            <person name="Wangdi T."/>
            <person name="Weiand M."/>
            <person name="Wilkinson J."/>
            <person name="Wilson A."/>
            <person name="Yadav S."/>
            <person name="Young G."/>
            <person name="Yu Q."/>
            <person name="Zembek L."/>
            <person name="Zhong D."/>
            <person name="Zimmer A."/>
            <person name="Zwirko Z."/>
            <person name="Jaffe D.B."/>
            <person name="Alvarez P."/>
            <person name="Brockman W."/>
            <person name="Butler J."/>
            <person name="Chin C."/>
            <person name="Gnerre S."/>
            <person name="Grabherr M."/>
            <person name="Kleber M."/>
            <person name="Mauceli E."/>
            <person name="MacCallum I."/>
        </authorList>
    </citation>
    <scope>NUCLEOTIDE SEQUENCE [LARGE SCALE GENOMIC DNA]</scope>
    <source>
        <strain evidence="11">Tucson 14030-0811.24</strain>
    </source>
</reference>
<dbReference type="GO" id="GO:0016020">
    <property type="term" value="C:membrane"/>
    <property type="evidence" value="ECO:0007669"/>
    <property type="project" value="UniProtKB-SubCell"/>
</dbReference>
<feature type="compositionally biased region" description="Low complexity" evidence="7">
    <location>
        <begin position="85"/>
        <end position="99"/>
    </location>
</feature>
<evidence type="ECO:0000259" key="9">
    <source>
        <dbReference type="PROSITE" id="PS50850"/>
    </source>
</evidence>
<feature type="transmembrane region" description="Helical" evidence="8">
    <location>
        <begin position="256"/>
        <end position="279"/>
    </location>
</feature>
<feature type="transmembrane region" description="Helical" evidence="8">
    <location>
        <begin position="204"/>
        <end position="221"/>
    </location>
</feature>
<evidence type="ECO:0000256" key="3">
    <source>
        <dbReference type="ARBA" id="ARBA00022448"/>
    </source>
</evidence>
<dbReference type="EMBL" id="CH963925">
    <property type="protein sequence ID" value="EDW78204.2"/>
    <property type="molecule type" value="Genomic_DNA"/>
</dbReference>
<evidence type="ECO:0000313" key="10">
    <source>
        <dbReference type="EMBL" id="EDW78204.2"/>
    </source>
</evidence>
<evidence type="ECO:0000256" key="4">
    <source>
        <dbReference type="ARBA" id="ARBA00022692"/>
    </source>
</evidence>
<evidence type="ECO:0000256" key="7">
    <source>
        <dbReference type="SAM" id="MobiDB-lite"/>
    </source>
</evidence>
<dbReference type="Pfam" id="PF00083">
    <property type="entry name" value="Sugar_tr"/>
    <property type="match status" value="1"/>
</dbReference>
<feature type="compositionally biased region" description="Basic and acidic residues" evidence="7">
    <location>
        <begin position="101"/>
        <end position="115"/>
    </location>
</feature>
<dbReference type="OrthoDB" id="3936150at2759"/>
<evidence type="ECO:0000313" key="11">
    <source>
        <dbReference type="Proteomes" id="UP000007798"/>
    </source>
</evidence>
<feature type="transmembrane region" description="Helical" evidence="8">
    <location>
        <begin position="330"/>
        <end position="351"/>
    </location>
</feature>
<feature type="compositionally biased region" description="Basic residues" evidence="7">
    <location>
        <begin position="116"/>
        <end position="136"/>
    </location>
</feature>
<dbReference type="HOGENOM" id="CLU_001265_46_15_1"/>
<dbReference type="InterPro" id="IPR020846">
    <property type="entry name" value="MFS_dom"/>
</dbReference>
<evidence type="ECO:0000256" key="5">
    <source>
        <dbReference type="ARBA" id="ARBA00022989"/>
    </source>
</evidence>
<dbReference type="FunCoup" id="B4N1G5">
    <property type="interactions" value="407"/>
</dbReference>
<evidence type="ECO:0000256" key="1">
    <source>
        <dbReference type="ARBA" id="ARBA00004141"/>
    </source>
</evidence>
<feature type="domain" description="Major facilitator superfamily (MFS) profile" evidence="9">
    <location>
        <begin position="165"/>
        <end position="644"/>
    </location>
</feature>
<dbReference type="InterPro" id="IPR005828">
    <property type="entry name" value="MFS_sugar_transport-like"/>
</dbReference>
<dbReference type="PROSITE" id="PS00216">
    <property type="entry name" value="SUGAR_TRANSPORT_1"/>
    <property type="match status" value="1"/>
</dbReference>
<gene>
    <name evidence="10" type="primary">Dwil\GK16302</name>
    <name evidence="10" type="ORF">Dwil_GK16302</name>
</gene>
<sequence length="648" mass="70638">MVEGDSAKGKSESYNVEAGLQPTNYNTQINPTSGTNNVVNSQQQQQQQQQHIDNRAIIQPYSLGQSSKQPEYHFAADNRGYEAETVPNSVNSTNSPNSNGKHQDVERALGDDGHGHGHGHAGKGKGKGKGKGRSKKSGSLAIPTRPIVANFERAIELCGYGKFHYILLAICGLVSTSEEMDVISMSFILPSAECDLDLNTETKGWLNSIIFIGMMVGAYFWGSIADSFGRKKVLIVISFMNAFCIVASSFSQSYAFFMFFRFLNGAALGGSGPVIWSYFAEFQPKAKRGSMLSFMAAFWTFGNLFVAGLAWLIIPTTIGFITPYFTYNSWRIFLLVCSTPSFLVGFLLFYLPESPKFLLTRGKKDKALAIFRGIFVTNTKKSPNEYMVYDLEVDEKLQNEASSSGVKGKYSRMVSGMVDHSRALFKSPILRFTIVSITINFTFHIGYYGLLMWFPELFNRFEEYEKAFPGESAGVCTVTDYVVSIAKENVGNGTCSSDIPSSVFMESLISLASALPANLLAILGMDLLGRKFFLIAGTLTAGICSALMYFVRSSLQNLIVSAIFSGAISAANAALDCLITEVFPTKLRATGVAISMVAARLGGIIGNIVIAQLLDNYCPSPTFIVSGLLIGGGLMCLLLPNTTRKELN</sequence>
<dbReference type="Pfam" id="PF07690">
    <property type="entry name" value="MFS_1"/>
    <property type="match status" value="1"/>
</dbReference>
<feature type="transmembrane region" description="Helical" evidence="8">
    <location>
        <begin position="532"/>
        <end position="552"/>
    </location>
</feature>
<feature type="transmembrane region" description="Helical" evidence="8">
    <location>
        <begin position="507"/>
        <end position="525"/>
    </location>
</feature>
<feature type="region of interest" description="Disordered" evidence="7">
    <location>
        <begin position="85"/>
        <end position="139"/>
    </location>
</feature>
<feature type="transmembrane region" description="Helical" evidence="8">
    <location>
        <begin position="429"/>
        <end position="454"/>
    </location>
</feature>
<feature type="transmembrane region" description="Helical" evidence="8">
    <location>
        <begin position="291"/>
        <end position="314"/>
    </location>
</feature>
<dbReference type="GO" id="GO:0022857">
    <property type="term" value="F:transmembrane transporter activity"/>
    <property type="evidence" value="ECO:0007669"/>
    <property type="project" value="InterPro"/>
</dbReference>
<accession>B4N1G5</accession>
<feature type="compositionally biased region" description="Polar residues" evidence="7">
    <location>
        <begin position="21"/>
        <end position="41"/>
    </location>
</feature>
<keyword evidence="6 8" id="KW-0472">Membrane</keyword>
<protein>
    <recommendedName>
        <fullName evidence="9">Major facilitator superfamily (MFS) profile domain-containing protein</fullName>
    </recommendedName>
</protein>
<dbReference type="PANTHER" id="PTHR23511:SF34">
    <property type="entry name" value="SYNAPTIC VESICLE GLYCOPROTEIN 2"/>
    <property type="match status" value="1"/>
</dbReference>
<dbReference type="InParanoid" id="B4N1G5"/>
<dbReference type="FunFam" id="1.20.1250.20:FF:000232">
    <property type="entry name" value="Organic cation/carnitine transporter 7"/>
    <property type="match status" value="1"/>
</dbReference>
<dbReference type="PROSITE" id="PS50850">
    <property type="entry name" value="MFS"/>
    <property type="match status" value="1"/>
</dbReference>
<dbReference type="eggNOG" id="KOG0255">
    <property type="taxonomic scope" value="Eukaryota"/>
</dbReference>
<dbReference type="Gene3D" id="1.20.1250.20">
    <property type="entry name" value="MFS general substrate transporter like domains"/>
    <property type="match status" value="1"/>
</dbReference>
<dbReference type="STRING" id="7260.B4N1G5"/>
<dbReference type="Proteomes" id="UP000007798">
    <property type="component" value="Unassembled WGS sequence"/>
</dbReference>
<evidence type="ECO:0000256" key="8">
    <source>
        <dbReference type="SAM" id="Phobius"/>
    </source>
</evidence>
<dbReference type="SUPFAM" id="SSF103473">
    <property type="entry name" value="MFS general substrate transporter"/>
    <property type="match status" value="1"/>
</dbReference>
<name>B4N1G5_DROWI</name>
<dbReference type="PANTHER" id="PTHR23511">
    <property type="entry name" value="SYNAPTIC VESICLE GLYCOPROTEIN 2"/>
    <property type="match status" value="1"/>
</dbReference>
<dbReference type="InterPro" id="IPR011701">
    <property type="entry name" value="MFS"/>
</dbReference>
<comment type="subcellular location">
    <subcellularLocation>
        <location evidence="1">Membrane</location>
        <topology evidence="1">Multi-pass membrane protein</topology>
    </subcellularLocation>
</comment>
<feature type="transmembrane region" description="Helical" evidence="8">
    <location>
        <begin position="558"/>
        <end position="579"/>
    </location>
</feature>